<evidence type="ECO:0000313" key="2">
    <source>
        <dbReference type="EMBL" id="SJZ87740.1"/>
    </source>
</evidence>
<gene>
    <name evidence="2" type="ORF">SAMN02746011_01979</name>
</gene>
<dbReference type="STRING" id="1121925.SAMN02746011_01979"/>
<dbReference type="Pfam" id="PF07319">
    <property type="entry name" value="DnaI_N"/>
    <property type="match status" value="1"/>
</dbReference>
<dbReference type="AlphaFoldDB" id="A0A1T4P827"/>
<reference evidence="3" key="1">
    <citation type="submission" date="2017-02" db="EMBL/GenBank/DDBJ databases">
        <authorList>
            <person name="Varghese N."/>
            <person name="Submissions S."/>
        </authorList>
    </citation>
    <scope>NUCLEOTIDE SEQUENCE [LARGE SCALE GENOMIC DNA]</scope>
    <source>
        <strain evidence="3">DSM 15739</strain>
    </source>
</reference>
<dbReference type="InterPro" id="IPR003593">
    <property type="entry name" value="AAA+_ATPase"/>
</dbReference>
<dbReference type="SUPFAM" id="SSF52540">
    <property type="entry name" value="P-loop containing nucleoside triphosphate hydrolases"/>
    <property type="match status" value="1"/>
</dbReference>
<dbReference type="OrthoDB" id="61127at2"/>
<feature type="domain" description="AAA+ ATPase" evidence="1">
    <location>
        <begin position="156"/>
        <end position="292"/>
    </location>
</feature>
<dbReference type="CDD" id="cd00009">
    <property type="entry name" value="AAA"/>
    <property type="match status" value="1"/>
</dbReference>
<keyword evidence="3" id="KW-1185">Reference proteome</keyword>
<dbReference type="InterPro" id="IPR002611">
    <property type="entry name" value="IstB_ATP-bd"/>
</dbReference>
<dbReference type="Gene3D" id="3.40.50.300">
    <property type="entry name" value="P-loop containing nucleotide triphosphate hydrolases"/>
    <property type="match status" value="1"/>
</dbReference>
<dbReference type="EMBL" id="FUWO01000031">
    <property type="protein sequence ID" value="SJZ87740.1"/>
    <property type="molecule type" value="Genomic_DNA"/>
</dbReference>
<organism evidence="2 3">
    <name type="scientific">Globicatella sulfidifaciens DSM 15739</name>
    <dbReference type="NCBI Taxonomy" id="1121925"/>
    <lineage>
        <taxon>Bacteria</taxon>
        <taxon>Bacillati</taxon>
        <taxon>Bacillota</taxon>
        <taxon>Bacilli</taxon>
        <taxon>Lactobacillales</taxon>
        <taxon>Aerococcaceae</taxon>
        <taxon>Globicatella</taxon>
    </lineage>
</organism>
<dbReference type="Proteomes" id="UP000189941">
    <property type="component" value="Unassembled WGS sequence"/>
</dbReference>
<evidence type="ECO:0000313" key="3">
    <source>
        <dbReference type="Proteomes" id="UP000189941"/>
    </source>
</evidence>
<accession>A0A1T4P827</accession>
<dbReference type="SMART" id="SM00382">
    <property type="entry name" value="AAA"/>
    <property type="match status" value="1"/>
</dbReference>
<dbReference type="InterPro" id="IPR027417">
    <property type="entry name" value="P-loop_NTPase"/>
</dbReference>
<dbReference type="InterPro" id="IPR009928">
    <property type="entry name" value="DnaI_N"/>
</dbReference>
<dbReference type="PANTHER" id="PTHR30050:SF8">
    <property type="entry name" value="PRIMOSOMAL PROTEIN DNAI"/>
    <property type="match status" value="1"/>
</dbReference>
<dbReference type="NCBIfam" id="NF006505">
    <property type="entry name" value="PRK08939.1"/>
    <property type="match status" value="1"/>
</dbReference>
<sequence length="310" mass="36001">MKTIQEILKNFLNEPHFNETYKKTVSHILNHPAVQEFVHLHEESLSQEMIQNSLSKLNEFVLEYDAYQAGKPGKNPGYTPILFINQNYIDIAYQPTPEFLRMQEERKMRSYIDNRMMSRDVRDAKIDDVNLDSASRKQLMSEVVSFVRQYKENPYQAQGLYIAGPFGIGKTFILGALGNELARLGIKVMMLHYPTFATEIKEAITSNQVQSIIDDVKKPQILMLDDIGAESNSAWLRDDVLSVILEYRMKEKLPTFFTSNFSMDELVYHLQETRDATENIKAARIMERVKFLSHEVRLDGENLRQKERGH</sequence>
<dbReference type="Pfam" id="PF01695">
    <property type="entry name" value="IstB_IS21"/>
    <property type="match status" value="1"/>
</dbReference>
<evidence type="ECO:0000259" key="1">
    <source>
        <dbReference type="SMART" id="SM00382"/>
    </source>
</evidence>
<dbReference type="GO" id="GO:0006260">
    <property type="term" value="P:DNA replication"/>
    <property type="evidence" value="ECO:0007669"/>
    <property type="project" value="TreeGrafter"/>
</dbReference>
<protein>
    <submittedName>
        <fullName evidence="2">Primosomal protein DnaI</fullName>
    </submittedName>
</protein>
<dbReference type="PANTHER" id="PTHR30050">
    <property type="entry name" value="CHROMOSOMAL REPLICATION INITIATOR PROTEIN DNAA"/>
    <property type="match status" value="1"/>
</dbReference>
<dbReference type="GO" id="GO:0005524">
    <property type="term" value="F:ATP binding"/>
    <property type="evidence" value="ECO:0007669"/>
    <property type="project" value="InterPro"/>
</dbReference>
<dbReference type="RefSeq" id="WP_078756630.1">
    <property type="nucleotide sequence ID" value="NZ_FUWO01000031.1"/>
</dbReference>
<name>A0A1T4P827_9LACT</name>
<proteinExistence type="predicted"/>